<protein>
    <recommendedName>
        <fullName evidence="6">Glucokinase</fullName>
    </recommendedName>
</protein>
<dbReference type="PANTHER" id="PTHR47363">
    <property type="entry name" value="GLUCOKINASE"/>
    <property type="match status" value="1"/>
</dbReference>
<dbReference type="Gene3D" id="3.30.420.40">
    <property type="match status" value="1"/>
</dbReference>
<dbReference type="STRING" id="888061.AXF15_11170"/>
<reference evidence="5" key="1">
    <citation type="submission" date="2016-02" db="EMBL/GenBank/DDBJ databases">
        <authorList>
            <person name="Holder M.E."/>
            <person name="Ajami N.J."/>
            <person name="Petrosino J.F."/>
        </authorList>
    </citation>
    <scope>NUCLEOTIDE SEQUENCE [LARGE SCALE GENOMIC DNA]</scope>
    <source>
        <strain evidence="5">DSM 12838</strain>
    </source>
</reference>
<gene>
    <name evidence="4" type="ORF">AXF15_11170</name>
</gene>
<dbReference type="Pfam" id="PF02685">
    <property type="entry name" value="Glucokinase"/>
    <property type="match status" value="1"/>
</dbReference>
<dbReference type="InterPro" id="IPR043129">
    <property type="entry name" value="ATPase_NBD"/>
</dbReference>
<dbReference type="Gene3D" id="3.40.367.20">
    <property type="match status" value="1"/>
</dbReference>
<dbReference type="AlphaFoldDB" id="A0A109W6G8"/>
<sequence length="339" mass="35452">MARILAADLGGTTSRFGCFETGGHEPRLVESRRIASGTVRSFPELLAALAASGFALSPMEADVVALAVAGVVRDSVFCQLTNATWSVDLRAPGLGLPVERTVLMNDFVAQAFGCRTSIIGSSALLVQYGRQAGGAVAVMGAGTGFGQCALIEEKGRLRALPSEGGHAPLAFVTPHEFELSRFIARKTGHSHAFGDTVLSGRGLSLVHEFLTGRGLEPAEAAAEAGPGTETAAWFARLYGRACRSYVLHVLARGGLDICGGVAAKNPHFVTSREFLEEFTDCPAYGDLLASIPVRLITHPDTGLLGAAAYGAMLLDEGRISGWSSPGCSYPGNMKEARSV</sequence>
<evidence type="ECO:0000313" key="5">
    <source>
        <dbReference type="Proteomes" id="UP000063964"/>
    </source>
</evidence>
<dbReference type="KEGG" id="doa:AXF15_11170"/>
<dbReference type="GO" id="GO:0006096">
    <property type="term" value="P:glycolytic process"/>
    <property type="evidence" value="ECO:0007669"/>
    <property type="project" value="InterPro"/>
</dbReference>
<evidence type="ECO:0000256" key="3">
    <source>
        <dbReference type="RuleBase" id="RU004046"/>
    </source>
</evidence>
<accession>A0A109W6G8</accession>
<dbReference type="RefSeq" id="WP_066607464.1">
    <property type="nucleotide sequence ID" value="NZ_CP014230.1"/>
</dbReference>
<dbReference type="OrthoDB" id="257751at2"/>
<proteinExistence type="inferred from homology"/>
<dbReference type="GO" id="GO:0004340">
    <property type="term" value="F:glucokinase activity"/>
    <property type="evidence" value="ECO:0007669"/>
    <property type="project" value="InterPro"/>
</dbReference>
<dbReference type="EMBL" id="CP014230">
    <property type="protein sequence ID" value="AMD93606.1"/>
    <property type="molecule type" value="Genomic_DNA"/>
</dbReference>
<evidence type="ECO:0000313" key="4">
    <source>
        <dbReference type="EMBL" id="AMD93606.1"/>
    </source>
</evidence>
<keyword evidence="5" id="KW-1185">Reference proteome</keyword>
<dbReference type="SUPFAM" id="SSF53067">
    <property type="entry name" value="Actin-like ATPase domain"/>
    <property type="match status" value="1"/>
</dbReference>
<dbReference type="InterPro" id="IPR003836">
    <property type="entry name" value="Glucokinase"/>
</dbReference>
<evidence type="ECO:0000256" key="2">
    <source>
        <dbReference type="ARBA" id="ARBA00022777"/>
    </source>
</evidence>
<evidence type="ECO:0008006" key="6">
    <source>
        <dbReference type="Google" id="ProtNLM"/>
    </source>
</evidence>
<name>A0A109W6G8_9BACT</name>
<keyword evidence="2" id="KW-0418">Kinase</keyword>
<evidence type="ECO:0000256" key="1">
    <source>
        <dbReference type="ARBA" id="ARBA00022679"/>
    </source>
</evidence>
<keyword evidence="1" id="KW-0808">Transferase</keyword>
<dbReference type="PANTHER" id="PTHR47363:SF1">
    <property type="entry name" value="GLUCOKINASE"/>
    <property type="match status" value="1"/>
</dbReference>
<dbReference type="GO" id="GO:0005524">
    <property type="term" value="F:ATP binding"/>
    <property type="evidence" value="ECO:0007669"/>
    <property type="project" value="InterPro"/>
</dbReference>
<dbReference type="CDD" id="cd24008">
    <property type="entry name" value="ASKHA_NBD_GLK"/>
    <property type="match status" value="1"/>
</dbReference>
<dbReference type="Proteomes" id="UP000063964">
    <property type="component" value="Chromosome"/>
</dbReference>
<organism evidence="4 5">
    <name type="scientific">Desulfomicrobium orale DSM 12838</name>
    <dbReference type="NCBI Taxonomy" id="888061"/>
    <lineage>
        <taxon>Bacteria</taxon>
        <taxon>Pseudomonadati</taxon>
        <taxon>Thermodesulfobacteriota</taxon>
        <taxon>Desulfovibrionia</taxon>
        <taxon>Desulfovibrionales</taxon>
        <taxon>Desulfomicrobiaceae</taxon>
        <taxon>Desulfomicrobium</taxon>
    </lineage>
</organism>
<comment type="similarity">
    <text evidence="3">Belongs to the bacterial glucokinase family.</text>
</comment>
<dbReference type="GO" id="GO:0005536">
    <property type="term" value="F:D-glucose binding"/>
    <property type="evidence" value="ECO:0007669"/>
    <property type="project" value="InterPro"/>
</dbReference>